<dbReference type="InterPro" id="IPR016032">
    <property type="entry name" value="Sig_transdc_resp-reg_C-effctor"/>
</dbReference>
<dbReference type="SUPFAM" id="SSF52172">
    <property type="entry name" value="CheY-like"/>
    <property type="match status" value="1"/>
</dbReference>
<evidence type="ECO:0000313" key="11">
    <source>
        <dbReference type="EMBL" id="CUV45685.1"/>
    </source>
</evidence>
<gene>
    <name evidence="13" type="ORF">LH706_11740</name>
    <name evidence="6" type="ORF">PSS4_v1_550007</name>
    <name evidence="5" type="ORF">RSP824_10780</name>
    <name evidence="7" type="ORF">RUN1744_v1_490018</name>
    <name evidence="8" type="ORF">RUN1985_v1_10136</name>
    <name evidence="12" type="ORF">RUN215_v1_1100004</name>
    <name evidence="9" type="ORF">TD1301_v1_3430001</name>
    <name evidence="10" type="ORF">TF3108_v1_1160018</name>
    <name evidence="11" type="ORF">TO10_v1_380108</name>
</gene>
<evidence type="ECO:0000259" key="4">
    <source>
        <dbReference type="PROSITE" id="PS50110"/>
    </source>
</evidence>
<proteinExistence type="predicted"/>
<dbReference type="Gene3D" id="3.40.50.2300">
    <property type="match status" value="1"/>
</dbReference>
<reference evidence="14" key="3">
    <citation type="submission" date="2018-01" db="EMBL/GenBank/DDBJ databases">
        <title>Raltonia solanacearum P824 infects blueberry.</title>
        <authorList>
            <person name="Bocsanczy A.M."/>
            <person name="Norman D.J."/>
        </authorList>
    </citation>
    <scope>NUCLEOTIDE SEQUENCE [LARGE SCALE GENOMIC DNA]</scope>
    <source>
        <strain evidence="14">P824</strain>
    </source>
</reference>
<dbReference type="GO" id="GO:0006355">
    <property type="term" value="P:regulation of DNA-templated transcription"/>
    <property type="evidence" value="ECO:0007669"/>
    <property type="project" value="InterPro"/>
</dbReference>
<dbReference type="AlphaFoldDB" id="A0A0K1ZLF2"/>
<reference evidence="8" key="1">
    <citation type="submission" date="2015-10" db="EMBL/GenBank/DDBJ databases">
        <authorList>
            <person name="Gilbert D.G."/>
        </authorList>
    </citation>
    <scope>NUCLEOTIDE SEQUENCE</scope>
    <source>
        <strain evidence="8">Phyl III-seqv23</strain>
    </source>
</reference>
<dbReference type="Pfam" id="PF00196">
    <property type="entry name" value="GerE"/>
    <property type="match status" value="1"/>
</dbReference>
<organism evidence="8">
    <name type="scientific">Ralstonia solanacearum</name>
    <name type="common">Pseudomonas solanacearum</name>
    <dbReference type="NCBI Taxonomy" id="305"/>
    <lineage>
        <taxon>Bacteria</taxon>
        <taxon>Pseudomonadati</taxon>
        <taxon>Pseudomonadota</taxon>
        <taxon>Betaproteobacteria</taxon>
        <taxon>Burkholderiales</taxon>
        <taxon>Burkholderiaceae</taxon>
        <taxon>Ralstonia</taxon>
        <taxon>Ralstonia solanacearum species complex</taxon>
    </lineage>
</organism>
<dbReference type="InterPro" id="IPR001789">
    <property type="entry name" value="Sig_transdc_resp-reg_receiver"/>
</dbReference>
<dbReference type="SUPFAM" id="SSF46894">
    <property type="entry name" value="C-terminal effector domain of the bipartite response regulators"/>
    <property type="match status" value="1"/>
</dbReference>
<dbReference type="GO" id="GO:0003677">
    <property type="term" value="F:DNA binding"/>
    <property type="evidence" value="ECO:0007669"/>
    <property type="project" value="UniProtKB-KW"/>
</dbReference>
<comment type="caution">
    <text evidence="2">Lacks conserved residue(s) required for the propagation of feature annotation.</text>
</comment>
<evidence type="ECO:0000259" key="3">
    <source>
        <dbReference type="PROSITE" id="PS50043"/>
    </source>
</evidence>
<dbReference type="EMBL" id="LN899825">
    <property type="protein sequence ID" value="CUV37434.1"/>
    <property type="molecule type" value="Genomic_DNA"/>
</dbReference>
<feature type="domain" description="HTH luxR-type" evidence="3">
    <location>
        <begin position="148"/>
        <end position="215"/>
    </location>
</feature>
<keyword evidence="1" id="KW-0238">DNA-binding</keyword>
<reference evidence="13" key="4">
    <citation type="submission" date="2021-10" db="EMBL/GenBank/DDBJ databases">
        <title>Complete genome sequences of five Ralstonia solancearum strains isolated from sunflower.</title>
        <authorList>
            <person name="She X."/>
            <person name="He Z."/>
        </authorList>
    </citation>
    <scope>NUCLEOTIDE SEQUENCE</scope>
    <source>
        <strain evidence="13">RS638</strain>
    </source>
</reference>
<evidence type="ECO:0000256" key="2">
    <source>
        <dbReference type="PROSITE-ProRule" id="PRU00169"/>
    </source>
</evidence>
<dbReference type="PRINTS" id="PR00038">
    <property type="entry name" value="HTHLUXR"/>
</dbReference>
<dbReference type="EMBL" id="LN899821">
    <property type="protein sequence ID" value="CUV18251.1"/>
    <property type="molecule type" value="Genomic_DNA"/>
</dbReference>
<evidence type="ECO:0000313" key="14">
    <source>
        <dbReference type="Proteomes" id="UP000262427"/>
    </source>
</evidence>
<dbReference type="EMBL" id="LN899820">
    <property type="protein sequence ID" value="CUV57061.1"/>
    <property type="molecule type" value="Genomic_DNA"/>
</dbReference>
<dbReference type="EMBL" id="LN899827">
    <property type="protein sequence ID" value="CUV45685.1"/>
    <property type="molecule type" value="Genomic_DNA"/>
</dbReference>
<dbReference type="Proteomes" id="UP000262427">
    <property type="component" value="Chromosome CM"/>
</dbReference>
<evidence type="ECO:0000313" key="9">
    <source>
        <dbReference type="EMBL" id="CUV37434.1"/>
    </source>
</evidence>
<evidence type="ECO:0000313" key="13">
    <source>
        <dbReference type="EMBL" id="UZF13728.1"/>
    </source>
</evidence>
<accession>A0A0K1ZLF2</accession>
<evidence type="ECO:0000313" key="7">
    <source>
        <dbReference type="EMBL" id="CUV23807.1"/>
    </source>
</evidence>
<reference evidence="5" key="2">
    <citation type="submission" date="2018-01" db="EMBL/GenBank/DDBJ databases">
        <title>Ralstonia pseudosolanacearum P824 infects blueberry.</title>
        <authorList>
            <person name="Bocsanczy A.M."/>
            <person name="Norman D.J."/>
        </authorList>
    </citation>
    <scope>NUCLEOTIDE SEQUENCE</scope>
    <source>
        <strain evidence="5">P824</strain>
    </source>
</reference>
<dbReference type="PROSITE" id="PS50043">
    <property type="entry name" value="HTH_LUXR_2"/>
    <property type="match status" value="1"/>
</dbReference>
<dbReference type="SMART" id="SM00421">
    <property type="entry name" value="HTH_LUXR"/>
    <property type="match status" value="1"/>
</dbReference>
<dbReference type="PANTHER" id="PTHR45566:SF1">
    <property type="entry name" value="HTH-TYPE TRANSCRIPTIONAL REGULATOR YHJB-RELATED"/>
    <property type="match status" value="1"/>
</dbReference>
<evidence type="ECO:0000313" key="5">
    <source>
        <dbReference type="EMBL" id="AYA46936.1"/>
    </source>
</evidence>
<dbReference type="InterPro" id="IPR051015">
    <property type="entry name" value="EvgA-like"/>
</dbReference>
<evidence type="ECO:0000313" key="8">
    <source>
        <dbReference type="EMBL" id="CUV26938.1"/>
    </source>
</evidence>
<dbReference type="EMBL" id="CP085043">
    <property type="protein sequence ID" value="UZF13728.1"/>
    <property type="molecule type" value="Genomic_DNA"/>
</dbReference>
<dbReference type="EMBL" id="CP025741">
    <property type="protein sequence ID" value="AYA46936.1"/>
    <property type="molecule type" value="Genomic_DNA"/>
</dbReference>
<protein>
    <submittedName>
        <fullName evidence="13">Response regulator transcription factor</fullName>
    </submittedName>
    <submittedName>
        <fullName evidence="9">Transcription regulator protein</fullName>
    </submittedName>
    <submittedName>
        <fullName evidence="8">Two component transcriptional regulator, LuxR family</fullName>
    </submittedName>
    <submittedName>
        <fullName evidence="5">Two-component system response regulator NarL</fullName>
    </submittedName>
</protein>
<name>A0A0K1ZLF2_RALSL</name>
<dbReference type="PANTHER" id="PTHR45566">
    <property type="entry name" value="HTH-TYPE TRANSCRIPTIONAL REGULATOR YHJB-RELATED"/>
    <property type="match status" value="1"/>
</dbReference>
<dbReference type="InterPro" id="IPR000792">
    <property type="entry name" value="Tscrpt_reg_LuxR_C"/>
</dbReference>
<dbReference type="EMBL" id="LN899824">
    <property type="protein sequence ID" value="CUV26938.1"/>
    <property type="molecule type" value="Genomic_DNA"/>
</dbReference>
<dbReference type="PATRIC" id="fig|305.107.peg.4165"/>
<evidence type="ECO:0000313" key="12">
    <source>
        <dbReference type="EMBL" id="CUV57061.1"/>
    </source>
</evidence>
<dbReference type="EMBL" id="LN899826">
    <property type="protein sequence ID" value="CUV42308.1"/>
    <property type="molecule type" value="Genomic_DNA"/>
</dbReference>
<dbReference type="EMBL" id="LN899823">
    <property type="protein sequence ID" value="CUV23807.1"/>
    <property type="molecule type" value="Genomic_DNA"/>
</dbReference>
<evidence type="ECO:0000313" key="6">
    <source>
        <dbReference type="EMBL" id="CUV18251.1"/>
    </source>
</evidence>
<dbReference type="GO" id="GO:0000160">
    <property type="term" value="P:phosphorelay signal transduction system"/>
    <property type="evidence" value="ECO:0007669"/>
    <property type="project" value="InterPro"/>
</dbReference>
<feature type="domain" description="Response regulatory" evidence="4">
    <location>
        <begin position="2"/>
        <end position="119"/>
    </location>
</feature>
<dbReference type="CDD" id="cd06170">
    <property type="entry name" value="LuxR_C_like"/>
    <property type="match status" value="1"/>
</dbReference>
<evidence type="ECO:0000313" key="10">
    <source>
        <dbReference type="EMBL" id="CUV42308.1"/>
    </source>
</evidence>
<dbReference type="InterPro" id="IPR011006">
    <property type="entry name" value="CheY-like_superfamily"/>
</dbReference>
<sequence>MNTVLIEAHPLVRTGIAHLLRTLKGVTGVTVVEPDEGMFDAIEAHADAGLLVIGLPLPHLDELSAIGEIMHRPHARHVVVLAESESPDIIRTLMQMGLSGYTLKHSPGEVIAASLELVLVGGQYIPASALLPESRLDGTPNPSLAGDPQTDPKLLGITPRQYEILVLLSRGHPVKTISRMLNISEATAKAHISTLYRRLKVRSRTEAVYVANQRGARLLSVA</sequence>
<dbReference type="PROSITE" id="PS50110">
    <property type="entry name" value="RESPONSE_REGULATORY"/>
    <property type="match status" value="1"/>
</dbReference>
<evidence type="ECO:0000256" key="1">
    <source>
        <dbReference type="ARBA" id="ARBA00023125"/>
    </source>
</evidence>